<feature type="signal peptide" evidence="1">
    <location>
        <begin position="1"/>
        <end position="20"/>
    </location>
</feature>
<dbReference type="Proteomes" id="UP000031036">
    <property type="component" value="Unassembled WGS sequence"/>
</dbReference>
<dbReference type="PANTHER" id="PTHR34721">
    <property type="entry name" value="PROTEIN CBG09734"/>
    <property type="match status" value="1"/>
</dbReference>
<comment type="caution">
    <text evidence="2">The sequence shown here is derived from an EMBL/GenBank/DDBJ whole genome shotgun (WGS) entry which is preliminary data.</text>
</comment>
<protein>
    <recommendedName>
        <fullName evidence="4">UPAR/Ly6 domain-containing protein</fullName>
    </recommendedName>
</protein>
<evidence type="ECO:0000313" key="2">
    <source>
        <dbReference type="EMBL" id="KHN88306.1"/>
    </source>
</evidence>
<evidence type="ECO:0000256" key="1">
    <source>
        <dbReference type="SAM" id="SignalP"/>
    </source>
</evidence>
<dbReference type="AlphaFoldDB" id="A0A0B2VXQ8"/>
<name>A0A0B2VXQ8_TOXCA</name>
<accession>A0A0B2VXQ8</accession>
<keyword evidence="3" id="KW-1185">Reference proteome</keyword>
<sequence>MLIFLPLILLILHCVSNTTGIQCWEGYEQLAANQADGSIDAIECARDSAFCVRVKTKIEAYGVKSTIYSTSCENRFLEVLGRSFTCPDDPQTSKGGCYSFPIMRASKKYKANVCCCKGDFCNMGSVPFNSLCTSLIVLLTAFWINA</sequence>
<organism evidence="2 3">
    <name type="scientific">Toxocara canis</name>
    <name type="common">Canine roundworm</name>
    <dbReference type="NCBI Taxonomy" id="6265"/>
    <lineage>
        <taxon>Eukaryota</taxon>
        <taxon>Metazoa</taxon>
        <taxon>Ecdysozoa</taxon>
        <taxon>Nematoda</taxon>
        <taxon>Chromadorea</taxon>
        <taxon>Rhabditida</taxon>
        <taxon>Spirurina</taxon>
        <taxon>Ascaridomorpha</taxon>
        <taxon>Ascaridoidea</taxon>
        <taxon>Toxocaridae</taxon>
        <taxon>Toxocara</taxon>
    </lineage>
</organism>
<reference evidence="2 3" key="1">
    <citation type="submission" date="2014-11" db="EMBL/GenBank/DDBJ databases">
        <title>Genetic blueprint of the zoonotic pathogen Toxocara canis.</title>
        <authorList>
            <person name="Zhu X.-Q."/>
            <person name="Korhonen P.K."/>
            <person name="Cai H."/>
            <person name="Young N.D."/>
            <person name="Nejsum P."/>
            <person name="von Samson-Himmelstjerna G."/>
            <person name="Boag P.R."/>
            <person name="Tan P."/>
            <person name="Li Q."/>
            <person name="Min J."/>
            <person name="Yang Y."/>
            <person name="Wang X."/>
            <person name="Fang X."/>
            <person name="Hall R.S."/>
            <person name="Hofmann A."/>
            <person name="Sternberg P.W."/>
            <person name="Jex A.R."/>
            <person name="Gasser R.B."/>
        </authorList>
    </citation>
    <scope>NUCLEOTIDE SEQUENCE [LARGE SCALE GENOMIC DNA]</scope>
    <source>
        <strain evidence="2">PN_DK_2014</strain>
    </source>
</reference>
<feature type="chain" id="PRO_5002080476" description="UPAR/Ly6 domain-containing protein" evidence="1">
    <location>
        <begin position="21"/>
        <end position="146"/>
    </location>
</feature>
<keyword evidence="1" id="KW-0732">Signal</keyword>
<evidence type="ECO:0008006" key="4">
    <source>
        <dbReference type="Google" id="ProtNLM"/>
    </source>
</evidence>
<proteinExistence type="predicted"/>
<evidence type="ECO:0000313" key="3">
    <source>
        <dbReference type="Proteomes" id="UP000031036"/>
    </source>
</evidence>
<dbReference type="PANTHER" id="PTHR34721:SF3">
    <property type="entry name" value="ACTIVIN_RECP DOMAIN-CONTAINING PROTEIN-RELATED"/>
    <property type="match status" value="1"/>
</dbReference>
<dbReference type="EMBL" id="JPKZ01000254">
    <property type="protein sequence ID" value="KHN88306.1"/>
    <property type="molecule type" value="Genomic_DNA"/>
</dbReference>
<gene>
    <name evidence="2" type="ORF">Tcan_11026</name>
</gene>